<reference evidence="2" key="2">
    <citation type="submission" date="2022-06" db="UniProtKB">
        <authorList>
            <consortium name="EnsemblMetazoa"/>
        </authorList>
    </citation>
    <scope>IDENTIFICATION</scope>
    <source>
        <strain evidence="2">DF5081</strain>
    </source>
</reference>
<dbReference type="CDD" id="cd20901">
    <property type="entry name" value="CC_AF10"/>
    <property type="match status" value="1"/>
</dbReference>
<feature type="region of interest" description="Disordered" evidence="1">
    <location>
        <begin position="78"/>
        <end position="129"/>
    </location>
</feature>
<evidence type="ECO:0000313" key="3">
    <source>
        <dbReference type="Proteomes" id="UP000005237"/>
    </source>
</evidence>
<proteinExistence type="predicted"/>
<protein>
    <submittedName>
        <fullName evidence="2">Uncharacterized protein</fullName>
    </submittedName>
</protein>
<feature type="region of interest" description="Disordered" evidence="1">
    <location>
        <begin position="134"/>
        <end position="153"/>
    </location>
</feature>
<keyword evidence="3" id="KW-1185">Reference proteome</keyword>
<sequence length="292" mass="31367">MEQLLERQWDHGSNLLMANAHFDVAQLFSCLFQLKSENFRLEENLSQLRKRRDHLYTLNSKLAEVNVLDVPKRQKEFVQQNQDAASSSSSSSACALAKEPKVESMPPTAIPLPANHNISAGGVHNNTMSEDVKPSLKAASANRKSAPLSMPTPVPYTNAPVSMTASSTPSLATIQNNSLRSTPSTVGAPVTSTAAPGGVLTAVSGANEMAMSPERISNQINQMSLYNRLPISDPNFATQLQLLAQFGNNMNTNIFSRILNQNPALVALMNHGPMPPTAVTPLPPTSATPNGK</sequence>
<evidence type="ECO:0000256" key="1">
    <source>
        <dbReference type="SAM" id="MobiDB-lite"/>
    </source>
</evidence>
<dbReference type="InterPro" id="IPR049773">
    <property type="entry name" value="AF10-like_CC"/>
</dbReference>
<feature type="compositionally biased region" description="Low complexity" evidence="1">
    <location>
        <begin position="84"/>
        <end position="93"/>
    </location>
</feature>
<accession>A0A8R1E803</accession>
<reference evidence="3" key="1">
    <citation type="submission" date="2010-08" db="EMBL/GenBank/DDBJ databases">
        <authorList>
            <consortium name="Caenorhabditis japonica Sequencing Consortium"/>
            <person name="Wilson R.K."/>
        </authorList>
    </citation>
    <scope>NUCLEOTIDE SEQUENCE [LARGE SCALE GENOMIC DNA]</scope>
    <source>
        <strain evidence="3">DF5081</strain>
    </source>
</reference>
<dbReference type="EnsemblMetazoa" id="CJA23007.1">
    <property type="protein sequence ID" value="CJA23007.1"/>
    <property type="gene ID" value="WBGene00178579"/>
</dbReference>
<dbReference type="Proteomes" id="UP000005237">
    <property type="component" value="Unassembled WGS sequence"/>
</dbReference>
<organism evidence="2 3">
    <name type="scientific">Caenorhabditis japonica</name>
    <dbReference type="NCBI Taxonomy" id="281687"/>
    <lineage>
        <taxon>Eukaryota</taxon>
        <taxon>Metazoa</taxon>
        <taxon>Ecdysozoa</taxon>
        <taxon>Nematoda</taxon>
        <taxon>Chromadorea</taxon>
        <taxon>Rhabditida</taxon>
        <taxon>Rhabditina</taxon>
        <taxon>Rhabditomorpha</taxon>
        <taxon>Rhabditoidea</taxon>
        <taxon>Rhabditidae</taxon>
        <taxon>Peloderinae</taxon>
        <taxon>Caenorhabditis</taxon>
    </lineage>
</organism>
<name>A0A8R1E803_CAEJA</name>
<dbReference type="AlphaFoldDB" id="A0A8R1E803"/>
<evidence type="ECO:0000313" key="2">
    <source>
        <dbReference type="EnsemblMetazoa" id="CJA23007.1"/>
    </source>
</evidence>